<accession>A0ABT1KVT9</accession>
<dbReference type="EMBL" id="JANARS010000003">
    <property type="protein sequence ID" value="MCP3421864.1"/>
    <property type="molecule type" value="Genomic_DNA"/>
</dbReference>
<evidence type="ECO:0000313" key="1">
    <source>
        <dbReference type="EMBL" id="MCP3421864.1"/>
    </source>
</evidence>
<proteinExistence type="predicted"/>
<protein>
    <submittedName>
        <fullName evidence="1">SRPBCC family protein</fullName>
    </submittedName>
</protein>
<dbReference type="RefSeq" id="WP_254181074.1">
    <property type="nucleotide sequence ID" value="NZ_JANARS010000003.1"/>
</dbReference>
<dbReference type="Proteomes" id="UP001204524">
    <property type="component" value="Unassembled WGS sequence"/>
</dbReference>
<keyword evidence="2" id="KW-1185">Reference proteome</keyword>
<dbReference type="InterPro" id="IPR019587">
    <property type="entry name" value="Polyketide_cyclase/dehydratase"/>
</dbReference>
<dbReference type="Pfam" id="PF10604">
    <property type="entry name" value="Polyketide_cyc2"/>
    <property type="match status" value="1"/>
</dbReference>
<evidence type="ECO:0000313" key="2">
    <source>
        <dbReference type="Proteomes" id="UP001204524"/>
    </source>
</evidence>
<dbReference type="Gene3D" id="3.30.530.20">
    <property type="match status" value="1"/>
</dbReference>
<sequence>MSTTTGTVSATPERVWEVLSDGWLYPLFVVGASRMRDVDDTWPAVGSKLHHSVGTWPLLIDDTTEVLEVDEGSRLLLKARGWPAGEAHVEISLRPDGAATLVTMKEDATAGPGVLVPKPLRDAQIHWRNVEALRRLAFVVEGRTT</sequence>
<reference evidence="1 2" key="1">
    <citation type="submission" date="2022-06" db="EMBL/GenBank/DDBJ databases">
        <authorList>
            <person name="So Y."/>
        </authorList>
    </citation>
    <scope>NUCLEOTIDE SEQUENCE [LARGE SCALE GENOMIC DNA]</scope>
    <source>
        <strain evidence="1 2">STR3</strain>
    </source>
</reference>
<comment type="caution">
    <text evidence="1">The sequence shown here is derived from an EMBL/GenBank/DDBJ whole genome shotgun (WGS) entry which is preliminary data.</text>
</comment>
<name>A0ABT1KVT9_9ACTN</name>
<dbReference type="CDD" id="cd07812">
    <property type="entry name" value="SRPBCC"/>
    <property type="match status" value="1"/>
</dbReference>
<dbReference type="SUPFAM" id="SSF55961">
    <property type="entry name" value="Bet v1-like"/>
    <property type="match status" value="1"/>
</dbReference>
<organism evidence="1 2">
    <name type="scientific">Nocardioides pinisoli</name>
    <dbReference type="NCBI Taxonomy" id="2950279"/>
    <lineage>
        <taxon>Bacteria</taxon>
        <taxon>Bacillati</taxon>
        <taxon>Actinomycetota</taxon>
        <taxon>Actinomycetes</taxon>
        <taxon>Propionibacteriales</taxon>
        <taxon>Nocardioidaceae</taxon>
        <taxon>Nocardioides</taxon>
    </lineage>
</organism>
<dbReference type="InterPro" id="IPR023393">
    <property type="entry name" value="START-like_dom_sf"/>
</dbReference>
<gene>
    <name evidence="1" type="ORF">NCI01_08670</name>
</gene>